<evidence type="ECO:0000256" key="1">
    <source>
        <dbReference type="ARBA" id="ARBA00023125"/>
    </source>
</evidence>
<evidence type="ECO:0000259" key="3">
    <source>
        <dbReference type="Pfam" id="PF17939"/>
    </source>
</evidence>
<keyword evidence="5" id="KW-1185">Reference proteome</keyword>
<feature type="domain" description="PsrA tetracyclin repressor-like C-terminal" evidence="3">
    <location>
        <begin position="94"/>
        <end position="201"/>
    </location>
</feature>
<dbReference type="EMBL" id="JAZDUE010000032">
    <property type="protein sequence ID" value="MEE4026049.1"/>
    <property type="molecule type" value="Genomic_DNA"/>
</dbReference>
<gene>
    <name evidence="4" type="ORF">V1Y59_23410</name>
</gene>
<reference evidence="4 5" key="1">
    <citation type="submission" date="2024-01" db="EMBL/GenBank/DDBJ databases">
        <title>Draft genome sequence of Gordonia sp. PKS22-38.</title>
        <authorList>
            <person name="Suphannarot A."/>
            <person name="Mingma R."/>
        </authorList>
    </citation>
    <scope>NUCLEOTIDE SEQUENCE [LARGE SCALE GENOMIC DNA]</scope>
    <source>
        <strain evidence="4 5">PKS22-38</strain>
    </source>
</reference>
<feature type="domain" description="HTH tetR-type" evidence="2">
    <location>
        <begin position="16"/>
        <end position="63"/>
    </location>
</feature>
<sequence>MTIGRSEQVALTRGLLLRTAERMFAEEGISTVSNRRISEAAGQGNNFAVGYHFGGKLELLRAILGHHNAAIEPLRRTMLSDLGPEMGMREWISCLVRPQTDYLRSLGTPTYFARFCAQITTDPKYGPLLYEQKDVSEELITVLTGMYAALPSLPPSVLEIRDTMARNMIVLTLADHERACAAGEASRTWEDIGEQLVDALIGVWLAPVTNE</sequence>
<name>A0ABU7N1Z0_9ACTN</name>
<dbReference type="InterPro" id="IPR001647">
    <property type="entry name" value="HTH_TetR"/>
</dbReference>
<dbReference type="Proteomes" id="UP001335729">
    <property type="component" value="Unassembled WGS sequence"/>
</dbReference>
<accession>A0ABU7N1Z0</accession>
<keyword evidence="1" id="KW-0238">DNA-binding</keyword>
<dbReference type="SUPFAM" id="SSF46689">
    <property type="entry name" value="Homeodomain-like"/>
    <property type="match status" value="1"/>
</dbReference>
<dbReference type="RefSeq" id="WP_330507439.1">
    <property type="nucleotide sequence ID" value="NZ_JAZDUE010000032.1"/>
</dbReference>
<evidence type="ECO:0000313" key="5">
    <source>
        <dbReference type="Proteomes" id="UP001335729"/>
    </source>
</evidence>
<protein>
    <submittedName>
        <fullName evidence="4">TetR family transcriptional regulator</fullName>
    </submittedName>
</protein>
<comment type="caution">
    <text evidence="4">The sequence shown here is derived from an EMBL/GenBank/DDBJ whole genome shotgun (WGS) entry which is preliminary data.</text>
</comment>
<evidence type="ECO:0000313" key="4">
    <source>
        <dbReference type="EMBL" id="MEE4026049.1"/>
    </source>
</evidence>
<dbReference type="InterPro" id="IPR009057">
    <property type="entry name" value="Homeodomain-like_sf"/>
</dbReference>
<dbReference type="Pfam" id="PF17939">
    <property type="entry name" value="TetR_C_30"/>
    <property type="match status" value="1"/>
</dbReference>
<organism evidence="4 5">
    <name type="scientific">Gordonia prachuapensis</name>
    <dbReference type="NCBI Taxonomy" id="3115651"/>
    <lineage>
        <taxon>Bacteria</taxon>
        <taxon>Bacillati</taxon>
        <taxon>Actinomycetota</taxon>
        <taxon>Actinomycetes</taxon>
        <taxon>Mycobacteriales</taxon>
        <taxon>Gordoniaceae</taxon>
        <taxon>Gordonia</taxon>
    </lineage>
</organism>
<proteinExistence type="predicted"/>
<dbReference type="Pfam" id="PF00440">
    <property type="entry name" value="TetR_N"/>
    <property type="match status" value="1"/>
</dbReference>
<dbReference type="Gene3D" id="1.10.357.10">
    <property type="entry name" value="Tetracycline Repressor, domain 2"/>
    <property type="match status" value="1"/>
</dbReference>
<evidence type="ECO:0000259" key="2">
    <source>
        <dbReference type="Pfam" id="PF00440"/>
    </source>
</evidence>
<dbReference type="InterPro" id="IPR041586">
    <property type="entry name" value="PsrA_TetR_C"/>
</dbReference>